<name>A0A7X2Z5N5_9BACL</name>
<feature type="domain" description="HTH araC/xylS-type" evidence="9">
    <location>
        <begin position="408"/>
        <end position="506"/>
    </location>
</feature>
<dbReference type="SUPFAM" id="SSF52172">
    <property type="entry name" value="CheY-like"/>
    <property type="match status" value="1"/>
</dbReference>
<accession>A0A7X2Z5N5</accession>
<dbReference type="GO" id="GO:0005737">
    <property type="term" value="C:cytoplasm"/>
    <property type="evidence" value="ECO:0007669"/>
    <property type="project" value="UniProtKB-SubCell"/>
</dbReference>
<evidence type="ECO:0000256" key="7">
    <source>
        <dbReference type="ARBA" id="ARBA00023163"/>
    </source>
</evidence>
<comment type="subcellular location">
    <subcellularLocation>
        <location evidence="1">Cytoplasm</location>
    </subcellularLocation>
</comment>
<dbReference type="EMBL" id="WNZW01000019">
    <property type="protein sequence ID" value="MUG48047.1"/>
    <property type="molecule type" value="Genomic_DNA"/>
</dbReference>
<dbReference type="SUPFAM" id="SSF46689">
    <property type="entry name" value="Homeodomain-like"/>
    <property type="match status" value="2"/>
</dbReference>
<dbReference type="PROSITE" id="PS50110">
    <property type="entry name" value="RESPONSE_REGULATORY"/>
    <property type="match status" value="1"/>
</dbReference>
<evidence type="ECO:0000256" key="6">
    <source>
        <dbReference type="ARBA" id="ARBA00023125"/>
    </source>
</evidence>
<evidence type="ECO:0000256" key="2">
    <source>
        <dbReference type="ARBA" id="ARBA00022490"/>
    </source>
</evidence>
<gene>
    <name evidence="11" type="ORF">GNP95_24185</name>
</gene>
<dbReference type="InterPro" id="IPR001789">
    <property type="entry name" value="Sig_transdc_resp-reg_receiver"/>
</dbReference>
<dbReference type="GO" id="GO:0003700">
    <property type="term" value="F:DNA-binding transcription factor activity"/>
    <property type="evidence" value="ECO:0007669"/>
    <property type="project" value="InterPro"/>
</dbReference>
<keyword evidence="5" id="KW-0805">Transcription regulation</keyword>
<dbReference type="Proteomes" id="UP000447876">
    <property type="component" value="Unassembled WGS sequence"/>
</dbReference>
<keyword evidence="7" id="KW-0804">Transcription</keyword>
<evidence type="ECO:0000256" key="3">
    <source>
        <dbReference type="ARBA" id="ARBA00022553"/>
    </source>
</evidence>
<dbReference type="Gene3D" id="1.10.10.60">
    <property type="entry name" value="Homeodomain-like"/>
    <property type="match status" value="2"/>
</dbReference>
<keyword evidence="3 8" id="KW-0597">Phosphoprotein</keyword>
<organism evidence="11 12">
    <name type="scientific">Paenibacillus woosongensis</name>
    <dbReference type="NCBI Taxonomy" id="307580"/>
    <lineage>
        <taxon>Bacteria</taxon>
        <taxon>Bacillati</taxon>
        <taxon>Bacillota</taxon>
        <taxon>Bacilli</taxon>
        <taxon>Bacillales</taxon>
        <taxon>Paenibacillaceae</taxon>
        <taxon>Paenibacillus</taxon>
    </lineage>
</organism>
<dbReference type="GO" id="GO:0000160">
    <property type="term" value="P:phosphorelay signal transduction system"/>
    <property type="evidence" value="ECO:0007669"/>
    <property type="project" value="UniProtKB-KW"/>
</dbReference>
<evidence type="ECO:0000313" key="11">
    <source>
        <dbReference type="EMBL" id="MUG48047.1"/>
    </source>
</evidence>
<dbReference type="PROSITE" id="PS00041">
    <property type="entry name" value="HTH_ARAC_FAMILY_1"/>
    <property type="match status" value="1"/>
</dbReference>
<evidence type="ECO:0000259" key="10">
    <source>
        <dbReference type="PROSITE" id="PS50110"/>
    </source>
</evidence>
<evidence type="ECO:0000259" key="9">
    <source>
        <dbReference type="PROSITE" id="PS01124"/>
    </source>
</evidence>
<dbReference type="PANTHER" id="PTHR42713:SF3">
    <property type="entry name" value="TRANSCRIPTIONAL REGULATORY PROTEIN HPTR"/>
    <property type="match status" value="1"/>
</dbReference>
<feature type="modified residue" description="4-aspartylphosphate" evidence="8">
    <location>
        <position position="55"/>
    </location>
</feature>
<dbReference type="InterPro" id="IPR018062">
    <property type="entry name" value="HTH_AraC-typ_CS"/>
</dbReference>
<dbReference type="Pfam" id="PF00072">
    <property type="entry name" value="Response_reg"/>
    <property type="match status" value="1"/>
</dbReference>
<dbReference type="PANTHER" id="PTHR42713">
    <property type="entry name" value="HISTIDINE KINASE-RELATED"/>
    <property type="match status" value="1"/>
</dbReference>
<dbReference type="Gene3D" id="3.40.50.2300">
    <property type="match status" value="1"/>
</dbReference>
<sequence length="521" mass="58734">MLNVLLVDDEPLVLEGLKTMIAWERYGFHICGEALSGSEALRMIQDHRPELVITDINMPNLSGLELIEQCNRLLPKPPKFVVLSGYDDFDYARIAMRQKVAEYLLKPIDDEDIYSLLVKLNASLQEERAAEQSQRKQQAFIVNNIINRLIQGESGERLWQQAASAMKIREESELQCLLVDAAPMTVDLNAWVASSFPDERVHAFQDSSGRTGLLVPSECLPGRVEEAAMELHKHVSVSSGEPVLVAISSKGCGIGSIRELYRQAAQVVQVKRGQGRDGLFYFCGDYQGATKFEAHKEKLDQLLDAVMAGHVEDIDSCAREFIASFACRVPDIELTKAYVVNLEWIIFERIAELGGDPDRLMEELQNGYGFLGELADYSMIERYVLQLCVRGASRLNELKRENESNTIFHVIQYVDREFRSKLQLQELARQFHMNATYLGQLFKKNTGQSFNAYLNEKRIEEAKRLLKRTQLKISDVALQVGYPNTDYFINKFKLSTGMLPSAYKQDAGTKAAPEQGGSADA</sequence>
<evidence type="ECO:0000256" key="8">
    <source>
        <dbReference type="PROSITE-ProRule" id="PRU00169"/>
    </source>
</evidence>
<feature type="domain" description="Response regulatory" evidence="10">
    <location>
        <begin position="3"/>
        <end position="121"/>
    </location>
</feature>
<dbReference type="InterPro" id="IPR018060">
    <property type="entry name" value="HTH_AraC"/>
</dbReference>
<comment type="caution">
    <text evidence="11">The sequence shown here is derived from an EMBL/GenBank/DDBJ whole genome shotgun (WGS) entry which is preliminary data.</text>
</comment>
<dbReference type="OrthoDB" id="342399at2"/>
<keyword evidence="4" id="KW-0902">Two-component regulatory system</keyword>
<evidence type="ECO:0000256" key="4">
    <source>
        <dbReference type="ARBA" id="ARBA00023012"/>
    </source>
</evidence>
<dbReference type="GO" id="GO:0043565">
    <property type="term" value="F:sequence-specific DNA binding"/>
    <property type="evidence" value="ECO:0007669"/>
    <property type="project" value="InterPro"/>
</dbReference>
<dbReference type="InterPro" id="IPR011006">
    <property type="entry name" value="CheY-like_superfamily"/>
</dbReference>
<evidence type="ECO:0000313" key="12">
    <source>
        <dbReference type="Proteomes" id="UP000447876"/>
    </source>
</evidence>
<evidence type="ECO:0000256" key="5">
    <source>
        <dbReference type="ARBA" id="ARBA00023015"/>
    </source>
</evidence>
<reference evidence="11 12" key="1">
    <citation type="submission" date="2019-11" db="EMBL/GenBank/DDBJ databases">
        <title>Draft genome sequences of five Paenibacillus species of dairy origin.</title>
        <authorList>
            <person name="Olajide A.M."/>
            <person name="Chen S."/>
            <person name="Lapointe G."/>
        </authorList>
    </citation>
    <scope>NUCLEOTIDE SEQUENCE [LARGE SCALE GENOMIC DNA]</scope>
    <source>
        <strain evidence="11 12">12CR55</strain>
    </source>
</reference>
<dbReference type="SMART" id="SM00448">
    <property type="entry name" value="REC"/>
    <property type="match status" value="1"/>
</dbReference>
<protein>
    <submittedName>
        <fullName evidence="11">Response regulator</fullName>
    </submittedName>
</protein>
<evidence type="ECO:0000256" key="1">
    <source>
        <dbReference type="ARBA" id="ARBA00004496"/>
    </source>
</evidence>
<proteinExistence type="predicted"/>
<dbReference type="CDD" id="cd17536">
    <property type="entry name" value="REC_YesN-like"/>
    <property type="match status" value="1"/>
</dbReference>
<dbReference type="InterPro" id="IPR051552">
    <property type="entry name" value="HptR"/>
</dbReference>
<dbReference type="SMART" id="SM00342">
    <property type="entry name" value="HTH_ARAC"/>
    <property type="match status" value="1"/>
</dbReference>
<keyword evidence="6" id="KW-0238">DNA-binding</keyword>
<dbReference type="InterPro" id="IPR009057">
    <property type="entry name" value="Homeodomain-like_sf"/>
</dbReference>
<dbReference type="PROSITE" id="PS01124">
    <property type="entry name" value="HTH_ARAC_FAMILY_2"/>
    <property type="match status" value="1"/>
</dbReference>
<dbReference type="AlphaFoldDB" id="A0A7X2Z5N5"/>
<keyword evidence="2" id="KW-0963">Cytoplasm</keyword>
<dbReference type="Pfam" id="PF12833">
    <property type="entry name" value="HTH_18"/>
    <property type="match status" value="1"/>
</dbReference>
<dbReference type="RefSeq" id="WP_155613399.1">
    <property type="nucleotide sequence ID" value="NZ_WNZW01000019.1"/>
</dbReference>